<dbReference type="Proteomes" id="UP001630127">
    <property type="component" value="Unassembled WGS sequence"/>
</dbReference>
<dbReference type="PANTHER" id="PTHR38354">
    <property type="entry name" value="SIGNAL PEPTIDASE COMPLEX-LIKE PROTEIN DTM1"/>
    <property type="match status" value="1"/>
</dbReference>
<evidence type="ECO:0000256" key="1">
    <source>
        <dbReference type="ARBA" id="ARBA00004477"/>
    </source>
</evidence>
<comment type="similarity">
    <text evidence="2">Belongs to the SPCS1 family.</text>
</comment>
<evidence type="ECO:0000313" key="8">
    <source>
        <dbReference type="EMBL" id="KAL3504740.1"/>
    </source>
</evidence>
<dbReference type="Pfam" id="PF06645">
    <property type="entry name" value="SPC12"/>
    <property type="match status" value="1"/>
</dbReference>
<dbReference type="PANTHER" id="PTHR38354:SF2">
    <property type="entry name" value="SIGNAL PEPTIDASE COMPLEX-LIKE PROTEIN DTM1"/>
    <property type="match status" value="1"/>
</dbReference>
<proteinExistence type="inferred from homology"/>
<evidence type="ECO:0000256" key="5">
    <source>
        <dbReference type="ARBA" id="ARBA00022989"/>
    </source>
</evidence>
<keyword evidence="3 7" id="KW-0812">Transmembrane</keyword>
<evidence type="ECO:0008006" key="10">
    <source>
        <dbReference type="Google" id="ProtNLM"/>
    </source>
</evidence>
<keyword evidence="6 7" id="KW-0472">Membrane</keyword>
<comment type="subcellular location">
    <subcellularLocation>
        <location evidence="1">Endoplasmic reticulum membrane</location>
        <topology evidence="1">Multi-pass membrane protein</topology>
    </subcellularLocation>
</comment>
<evidence type="ECO:0000256" key="4">
    <source>
        <dbReference type="ARBA" id="ARBA00022824"/>
    </source>
</evidence>
<evidence type="ECO:0000256" key="3">
    <source>
        <dbReference type="ARBA" id="ARBA00022692"/>
    </source>
</evidence>
<organism evidence="8 9">
    <name type="scientific">Cinchona calisaya</name>
    <dbReference type="NCBI Taxonomy" id="153742"/>
    <lineage>
        <taxon>Eukaryota</taxon>
        <taxon>Viridiplantae</taxon>
        <taxon>Streptophyta</taxon>
        <taxon>Embryophyta</taxon>
        <taxon>Tracheophyta</taxon>
        <taxon>Spermatophyta</taxon>
        <taxon>Magnoliopsida</taxon>
        <taxon>eudicotyledons</taxon>
        <taxon>Gunneridae</taxon>
        <taxon>Pentapetalae</taxon>
        <taxon>asterids</taxon>
        <taxon>lamiids</taxon>
        <taxon>Gentianales</taxon>
        <taxon>Rubiaceae</taxon>
        <taxon>Cinchonoideae</taxon>
        <taxon>Cinchoneae</taxon>
        <taxon>Cinchona</taxon>
    </lineage>
</organism>
<dbReference type="GO" id="GO:0005789">
    <property type="term" value="C:endoplasmic reticulum membrane"/>
    <property type="evidence" value="ECO:0007669"/>
    <property type="project" value="UniProtKB-SubCell"/>
</dbReference>
<keyword evidence="4" id="KW-0256">Endoplasmic reticulum</keyword>
<dbReference type="AlphaFoldDB" id="A0ABD2YBY3"/>
<feature type="transmembrane region" description="Helical" evidence="7">
    <location>
        <begin position="32"/>
        <end position="50"/>
    </location>
</feature>
<dbReference type="InterPro" id="IPR039955">
    <property type="entry name" value="DTM1"/>
</dbReference>
<evidence type="ECO:0000313" key="9">
    <source>
        <dbReference type="Proteomes" id="UP001630127"/>
    </source>
</evidence>
<keyword evidence="9" id="KW-1185">Reference proteome</keyword>
<evidence type="ECO:0000256" key="6">
    <source>
        <dbReference type="ARBA" id="ARBA00023136"/>
    </source>
</evidence>
<comment type="caution">
    <text evidence="8">The sequence shown here is derived from an EMBL/GenBank/DDBJ whole genome shotgun (WGS) entry which is preliminary data.</text>
</comment>
<dbReference type="InterPro" id="IPR009542">
    <property type="entry name" value="Spc1/SPCS1"/>
</dbReference>
<feature type="transmembrane region" description="Helical" evidence="7">
    <location>
        <begin position="87"/>
        <end position="106"/>
    </location>
</feature>
<keyword evidence="5 7" id="KW-1133">Transmembrane helix</keyword>
<accession>A0ABD2YBY3</accession>
<dbReference type="EMBL" id="JBJUIK010000014">
    <property type="protein sequence ID" value="KAL3504740.1"/>
    <property type="molecule type" value="Genomic_DNA"/>
</dbReference>
<sequence length="111" mass="12981">MVNDAIFRSSLAGLAAVVVLVGLYTQSFKKMLATYIFGMFAIGGVLLPDWEFFERSIFQWSTPLSMDRKRFPRSVADQTTPIRFKMYPIRMAIYTIVYGFAFYKWWMYVSN</sequence>
<evidence type="ECO:0000256" key="2">
    <source>
        <dbReference type="ARBA" id="ARBA00005245"/>
    </source>
</evidence>
<feature type="transmembrane region" description="Helical" evidence="7">
    <location>
        <begin position="6"/>
        <end position="25"/>
    </location>
</feature>
<protein>
    <recommendedName>
        <fullName evidence="10">Signal peptidase complex-like protein DTM1</fullName>
    </recommendedName>
</protein>
<reference evidence="8 9" key="1">
    <citation type="submission" date="2024-11" db="EMBL/GenBank/DDBJ databases">
        <title>A near-complete genome assembly of Cinchona calisaya.</title>
        <authorList>
            <person name="Lian D.C."/>
            <person name="Zhao X.W."/>
            <person name="Wei L."/>
        </authorList>
    </citation>
    <scope>NUCLEOTIDE SEQUENCE [LARGE SCALE GENOMIC DNA]</scope>
    <source>
        <tissue evidence="8">Nenye</tissue>
    </source>
</reference>
<name>A0ABD2YBY3_9GENT</name>
<evidence type="ECO:0000256" key="7">
    <source>
        <dbReference type="SAM" id="Phobius"/>
    </source>
</evidence>
<gene>
    <name evidence="8" type="ORF">ACH5RR_034581</name>
</gene>